<feature type="domain" description="HTH myb-type" evidence="5">
    <location>
        <begin position="163"/>
        <end position="213"/>
    </location>
</feature>
<keyword evidence="2" id="KW-0238">DNA-binding</keyword>
<feature type="region of interest" description="Disordered" evidence="3">
    <location>
        <begin position="92"/>
        <end position="114"/>
    </location>
</feature>
<feature type="compositionally biased region" description="Polar residues" evidence="3">
    <location>
        <begin position="240"/>
        <end position="261"/>
    </location>
</feature>
<keyword evidence="1" id="KW-0677">Repeat</keyword>
<dbReference type="InterPro" id="IPR001005">
    <property type="entry name" value="SANT/Myb"/>
</dbReference>
<reference evidence="6 7" key="1">
    <citation type="submission" date="2024-03" db="EMBL/GenBank/DDBJ databases">
        <title>The Acrasis kona genome and developmental transcriptomes reveal deep origins of eukaryotic multicellular pathways.</title>
        <authorList>
            <person name="Sheikh S."/>
            <person name="Fu C.-J."/>
            <person name="Brown M.W."/>
            <person name="Baldauf S.L."/>
        </authorList>
    </citation>
    <scope>NUCLEOTIDE SEQUENCE [LARGE SCALE GENOMIC DNA]</scope>
    <source>
        <strain evidence="6 7">ATCC MYA-3509</strain>
    </source>
</reference>
<proteinExistence type="predicted"/>
<dbReference type="SMART" id="SM00717">
    <property type="entry name" value="SANT"/>
    <property type="match status" value="3"/>
</dbReference>
<dbReference type="Pfam" id="PF13921">
    <property type="entry name" value="Myb_DNA-bind_6"/>
    <property type="match status" value="1"/>
</dbReference>
<gene>
    <name evidence="6" type="ORF">AKO1_007511</name>
</gene>
<dbReference type="GO" id="GO:0000978">
    <property type="term" value="F:RNA polymerase II cis-regulatory region sequence-specific DNA binding"/>
    <property type="evidence" value="ECO:0007669"/>
    <property type="project" value="TreeGrafter"/>
</dbReference>
<evidence type="ECO:0000256" key="2">
    <source>
        <dbReference type="ARBA" id="ARBA00023125"/>
    </source>
</evidence>
<organism evidence="6 7">
    <name type="scientific">Acrasis kona</name>
    <dbReference type="NCBI Taxonomy" id="1008807"/>
    <lineage>
        <taxon>Eukaryota</taxon>
        <taxon>Discoba</taxon>
        <taxon>Heterolobosea</taxon>
        <taxon>Tetramitia</taxon>
        <taxon>Eutetramitia</taxon>
        <taxon>Acrasidae</taxon>
        <taxon>Acrasis</taxon>
    </lineage>
</organism>
<evidence type="ECO:0000256" key="1">
    <source>
        <dbReference type="ARBA" id="ARBA00022737"/>
    </source>
</evidence>
<feature type="domain" description="Myb-like" evidence="4">
    <location>
        <begin position="24"/>
        <end position="88"/>
    </location>
</feature>
<keyword evidence="7" id="KW-1185">Reference proteome</keyword>
<dbReference type="EMBL" id="JAOPGA020000589">
    <property type="protein sequence ID" value="KAL0479721.1"/>
    <property type="molecule type" value="Genomic_DNA"/>
</dbReference>
<dbReference type="PROSITE" id="PS51294">
    <property type="entry name" value="HTH_MYB"/>
    <property type="match status" value="2"/>
</dbReference>
<evidence type="ECO:0000313" key="7">
    <source>
        <dbReference type="Proteomes" id="UP001431209"/>
    </source>
</evidence>
<dbReference type="PROSITE" id="PS50090">
    <property type="entry name" value="MYB_LIKE"/>
    <property type="match status" value="3"/>
</dbReference>
<dbReference type="Gene3D" id="1.10.10.60">
    <property type="entry name" value="Homeodomain-like"/>
    <property type="match status" value="2"/>
</dbReference>
<dbReference type="InterPro" id="IPR009057">
    <property type="entry name" value="Homeodomain-like_sf"/>
</dbReference>
<dbReference type="AlphaFoldDB" id="A0AAW2YSE2"/>
<dbReference type="Proteomes" id="UP001431209">
    <property type="component" value="Unassembled WGS sequence"/>
</dbReference>
<evidence type="ECO:0008006" key="8">
    <source>
        <dbReference type="Google" id="ProtNLM"/>
    </source>
</evidence>
<dbReference type="PANTHER" id="PTHR45614:SF25">
    <property type="entry name" value="MYB PROTEIN"/>
    <property type="match status" value="1"/>
</dbReference>
<feature type="region of interest" description="Disordered" evidence="3">
    <location>
        <begin position="232"/>
        <end position="262"/>
    </location>
</feature>
<accession>A0AAW2YSE2</accession>
<dbReference type="CDD" id="cd00167">
    <property type="entry name" value="SANT"/>
    <property type="match status" value="2"/>
</dbReference>
<evidence type="ECO:0000256" key="3">
    <source>
        <dbReference type="SAM" id="MobiDB-lite"/>
    </source>
</evidence>
<feature type="domain" description="Myb-like" evidence="4">
    <location>
        <begin position="159"/>
        <end position="209"/>
    </location>
</feature>
<feature type="domain" description="HTH myb-type" evidence="5">
    <location>
        <begin position="108"/>
        <end position="162"/>
    </location>
</feature>
<sequence>MLEEDTYEPNDLFRQSPVNEIQATSLESKEHWGKDEEQRLSVLIAQQFPDIIYNQVPQPSTSVEQWNSISEQMRRLPLECYQHWMKISNQTGAPTIERASPTSDDDGTSNTIKGCWTPEEDELLRKLVEENGTKQWAIISKQLPRSGKQCRERWCNYLNPNIKKGEWTLDEENVIIQAQARMGNKWAEISKLLPGRTDNSVKNHWNSMIRRKNRGSSTDNIEQVNITNDVEFDDLDDLRSTSPPLINSQHNPPTRTSTPPTFKQAPVGRLIPLLPSGPFLPNPNITFKTIKNDTRNRQPPFPMYDSAFKGAFVVENDDMCLISQLNITSAHVHLEMGNDSYAMKLDANDKQIQVGRAYTLDKADPTPDTNTYKTNGLTIRVHSTSELKPLLYTPMCGQIINFQIKVNSGANQQQPNTLNTLNFYNEKSTLIDFDQRKRLFVSDFETVMSGVKYDLRPVLTQSAKKEEQSFHIAVRDPNAVDNILFFSAQKVVGYPEFVAITKIECFVSARHLIK</sequence>
<dbReference type="SUPFAM" id="SSF46689">
    <property type="entry name" value="Homeodomain-like"/>
    <property type="match status" value="1"/>
</dbReference>
<dbReference type="PANTHER" id="PTHR45614">
    <property type="entry name" value="MYB PROTEIN-RELATED"/>
    <property type="match status" value="1"/>
</dbReference>
<dbReference type="InterPro" id="IPR050560">
    <property type="entry name" value="MYB_TF"/>
</dbReference>
<feature type="domain" description="Myb-like" evidence="4">
    <location>
        <begin position="108"/>
        <end position="158"/>
    </location>
</feature>
<dbReference type="InterPro" id="IPR017930">
    <property type="entry name" value="Myb_dom"/>
</dbReference>
<comment type="caution">
    <text evidence="6">The sequence shown here is derived from an EMBL/GenBank/DDBJ whole genome shotgun (WGS) entry which is preliminary data.</text>
</comment>
<dbReference type="GO" id="GO:0005634">
    <property type="term" value="C:nucleus"/>
    <property type="evidence" value="ECO:0007669"/>
    <property type="project" value="TreeGrafter"/>
</dbReference>
<dbReference type="GO" id="GO:0000981">
    <property type="term" value="F:DNA-binding transcription factor activity, RNA polymerase II-specific"/>
    <property type="evidence" value="ECO:0007669"/>
    <property type="project" value="TreeGrafter"/>
</dbReference>
<evidence type="ECO:0000259" key="4">
    <source>
        <dbReference type="PROSITE" id="PS50090"/>
    </source>
</evidence>
<dbReference type="FunFam" id="1.10.10.60:FF:000010">
    <property type="entry name" value="Transcriptional activator Myb isoform A"/>
    <property type="match status" value="1"/>
</dbReference>
<protein>
    <recommendedName>
        <fullName evidence="8">Myb-like DNA-binding domain containing protein</fullName>
    </recommendedName>
</protein>
<name>A0AAW2YSE2_9EUKA</name>
<evidence type="ECO:0000259" key="5">
    <source>
        <dbReference type="PROSITE" id="PS51294"/>
    </source>
</evidence>
<evidence type="ECO:0000313" key="6">
    <source>
        <dbReference type="EMBL" id="KAL0479721.1"/>
    </source>
</evidence>